<feature type="compositionally biased region" description="Low complexity" evidence="1">
    <location>
        <begin position="455"/>
        <end position="464"/>
    </location>
</feature>
<sequence>MAVRKTASFYRLLSASSTRKTTRKSWRVRTKRAYIKLTSEQKAKKRKQRFLVKQSYQQSILDAHQQLYALAAEIHEKFPNRRVKSIAADIFQSDRLKVALKDVGPYHAFLMAEAKRINDEAEAEGKGRRKINQLSGKISEMWKAMSAEERIEATKTDLESLRERRLNKEVGTHNVDIASSQDSTITAEKLRAALERLGVRTGDEGTVIVTRGDSSRFHRPFVWATSPRVHSFFETVFNSTLEHVGLKMDSYMVLGIEGVAKTQQQQLQELKASTGKLIRTKLEEVLKSPGAKTVHYAHFDRLITKQHGVVIRNWPLKTFVNPSRVSTKAELDLLWSSWNSGTTHFYRMSRSELETWEAEYKKVAAGEGLGVEVGDGGVDKAIEQTNEQVQSPGDNSLDTNQVQHSGNTSLDKDQLGASAASVGGGQESSSSSVPGSSNSAGINNGATTFVHAQITTDATGAAKATRTRKPRSDRGKPRKKRAIRVAEQA</sequence>
<evidence type="ECO:0000313" key="3">
    <source>
        <dbReference type="Proteomes" id="UP001163846"/>
    </source>
</evidence>
<feature type="compositionally biased region" description="Polar residues" evidence="1">
    <location>
        <begin position="387"/>
        <end position="409"/>
    </location>
</feature>
<keyword evidence="3" id="KW-1185">Reference proteome</keyword>
<accession>A0AA38PKL0</accession>
<proteinExistence type="predicted"/>
<name>A0AA38PKL0_9AGAR</name>
<gene>
    <name evidence="2" type="ORF">F5878DRAFT_655693</name>
</gene>
<protein>
    <submittedName>
        <fullName evidence="2">Uncharacterized protein</fullName>
    </submittedName>
</protein>
<dbReference type="EMBL" id="MU805949">
    <property type="protein sequence ID" value="KAJ3844674.1"/>
    <property type="molecule type" value="Genomic_DNA"/>
</dbReference>
<dbReference type="Proteomes" id="UP001163846">
    <property type="component" value="Unassembled WGS sequence"/>
</dbReference>
<evidence type="ECO:0000313" key="2">
    <source>
        <dbReference type="EMBL" id="KAJ3844674.1"/>
    </source>
</evidence>
<evidence type="ECO:0000256" key="1">
    <source>
        <dbReference type="SAM" id="MobiDB-lite"/>
    </source>
</evidence>
<feature type="region of interest" description="Disordered" evidence="1">
    <location>
        <begin position="387"/>
        <end position="489"/>
    </location>
</feature>
<reference evidence="2" key="1">
    <citation type="submission" date="2022-08" db="EMBL/GenBank/DDBJ databases">
        <authorList>
            <consortium name="DOE Joint Genome Institute"/>
            <person name="Min B."/>
            <person name="Riley R."/>
            <person name="Sierra-Patev S."/>
            <person name="Naranjo-Ortiz M."/>
            <person name="Looney B."/>
            <person name="Konkel Z."/>
            <person name="Slot J.C."/>
            <person name="Sakamoto Y."/>
            <person name="Steenwyk J.L."/>
            <person name="Rokas A."/>
            <person name="Carro J."/>
            <person name="Camarero S."/>
            <person name="Ferreira P."/>
            <person name="Molpeceres G."/>
            <person name="Ruiz-Duenas F.J."/>
            <person name="Serrano A."/>
            <person name="Henrissat B."/>
            <person name="Drula E."/>
            <person name="Hughes K.W."/>
            <person name="Mata J.L."/>
            <person name="Ishikawa N.K."/>
            <person name="Vargas-Isla R."/>
            <person name="Ushijima S."/>
            <person name="Smith C.A."/>
            <person name="Ahrendt S."/>
            <person name="Andreopoulos W."/>
            <person name="He G."/>
            <person name="Labutti K."/>
            <person name="Lipzen A."/>
            <person name="Ng V."/>
            <person name="Sandor L."/>
            <person name="Barry K."/>
            <person name="Martinez A.T."/>
            <person name="Xiao Y."/>
            <person name="Gibbons J.G."/>
            <person name="Terashima K."/>
            <person name="Hibbett D.S."/>
            <person name="Grigoriev I.V."/>
        </authorList>
    </citation>
    <scope>NUCLEOTIDE SEQUENCE</scope>
    <source>
        <strain evidence="2">TFB9207</strain>
    </source>
</reference>
<dbReference type="AlphaFoldDB" id="A0AA38PKL0"/>
<feature type="compositionally biased region" description="Low complexity" evidence="1">
    <location>
        <begin position="416"/>
        <end position="441"/>
    </location>
</feature>
<comment type="caution">
    <text evidence="2">The sequence shown here is derived from an EMBL/GenBank/DDBJ whole genome shotgun (WGS) entry which is preliminary data.</text>
</comment>
<organism evidence="2 3">
    <name type="scientific">Lentinula raphanica</name>
    <dbReference type="NCBI Taxonomy" id="153919"/>
    <lineage>
        <taxon>Eukaryota</taxon>
        <taxon>Fungi</taxon>
        <taxon>Dikarya</taxon>
        <taxon>Basidiomycota</taxon>
        <taxon>Agaricomycotina</taxon>
        <taxon>Agaricomycetes</taxon>
        <taxon>Agaricomycetidae</taxon>
        <taxon>Agaricales</taxon>
        <taxon>Marasmiineae</taxon>
        <taxon>Omphalotaceae</taxon>
        <taxon>Lentinula</taxon>
    </lineage>
</organism>